<reference evidence="1" key="1">
    <citation type="submission" date="2020-11" db="EMBL/GenBank/DDBJ databases">
        <title>Sequencing the genomes of 1000 actinobacteria strains.</title>
        <authorList>
            <person name="Klenk H.-P."/>
        </authorList>
    </citation>
    <scope>NUCLEOTIDE SEQUENCE</scope>
    <source>
        <strain evidence="1">DSM 45356</strain>
    </source>
</reference>
<sequence length="444" mass="48684">MTRLREEREQRGWTKTSLVHKLERAAAAQGVGVATRKSLLRMLAQWENGHREVGEPYRTLMPIVYRLEPAELGLGASSNGTNSKLGLGFESSLAATLVIVEELAKYDLLGHTAIVQGKFAPDALNAAVLDWMFAAPSSDVEGGRREVTARHVAEVQATTQAFDRLDRQFGGEHSRELATKYLRDAVVPMLRGRYAEGVGHDLFSAAAALCELIGWMAYDADRHALAQRYFTQGLRLASQAGDDAYGAFLLASMGHQALYLKQPAQALRLAQAAYDRSSRTSSAAMLTEAAFLTARAYSELGDASGCGSALKRAEDAYERIRPDTEPAWATNIDETIFASHAGTCWTRLDRPAQALPFLRTLWDNSADQARRRAYAAVQLATVADQEGDLERAGMLGIQAAEAISQVPSARSKHELAALLRRLETKKDHPLIRDLHERARLVLAD</sequence>
<dbReference type="InterPro" id="IPR011990">
    <property type="entry name" value="TPR-like_helical_dom_sf"/>
</dbReference>
<evidence type="ECO:0000313" key="2">
    <source>
        <dbReference type="Proteomes" id="UP000622552"/>
    </source>
</evidence>
<dbReference type="Proteomes" id="UP000622552">
    <property type="component" value="Unassembled WGS sequence"/>
</dbReference>
<proteinExistence type="predicted"/>
<organism evidence="1 2">
    <name type="scientific">Longispora fulva</name>
    <dbReference type="NCBI Taxonomy" id="619741"/>
    <lineage>
        <taxon>Bacteria</taxon>
        <taxon>Bacillati</taxon>
        <taxon>Actinomycetota</taxon>
        <taxon>Actinomycetes</taxon>
        <taxon>Micromonosporales</taxon>
        <taxon>Micromonosporaceae</taxon>
        <taxon>Longispora</taxon>
    </lineage>
</organism>
<gene>
    <name evidence="1" type="ORF">IW245_005479</name>
</gene>
<accession>A0A8J7GKF5</accession>
<dbReference type="AlphaFoldDB" id="A0A8J7GKF5"/>
<comment type="caution">
    <text evidence="1">The sequence shown here is derived from an EMBL/GenBank/DDBJ whole genome shotgun (WGS) entry which is preliminary data.</text>
</comment>
<dbReference type="RefSeq" id="WP_197005956.1">
    <property type="nucleotide sequence ID" value="NZ_BONS01000012.1"/>
</dbReference>
<dbReference type="SUPFAM" id="SSF48452">
    <property type="entry name" value="TPR-like"/>
    <property type="match status" value="1"/>
</dbReference>
<evidence type="ECO:0000313" key="1">
    <source>
        <dbReference type="EMBL" id="MBG6139285.1"/>
    </source>
</evidence>
<keyword evidence="2" id="KW-1185">Reference proteome</keyword>
<dbReference type="EMBL" id="JADOUF010000001">
    <property type="protein sequence ID" value="MBG6139285.1"/>
    <property type="molecule type" value="Genomic_DNA"/>
</dbReference>
<protein>
    <submittedName>
        <fullName evidence="1">Transcriptional regulator with XRE-family HTH domain</fullName>
    </submittedName>
</protein>
<name>A0A8J7GKF5_9ACTN</name>
<dbReference type="Gene3D" id="1.25.40.10">
    <property type="entry name" value="Tetratricopeptide repeat domain"/>
    <property type="match status" value="1"/>
</dbReference>